<keyword evidence="3" id="KW-1185">Reference proteome</keyword>
<gene>
    <name evidence="2" type="ORF">A3770_05p38630</name>
</gene>
<evidence type="ECO:0000313" key="2">
    <source>
        <dbReference type="EMBL" id="QDZ21345.1"/>
    </source>
</evidence>
<feature type="compositionally biased region" description="Basic and acidic residues" evidence="1">
    <location>
        <begin position="568"/>
        <end position="590"/>
    </location>
</feature>
<feature type="region of interest" description="Disordered" evidence="1">
    <location>
        <begin position="92"/>
        <end position="129"/>
    </location>
</feature>
<reference evidence="2 3" key="1">
    <citation type="submission" date="2018-07" db="EMBL/GenBank/DDBJ databases">
        <title>The complete nuclear genome of the prasinophyte Chloropicon primus (CCMP1205).</title>
        <authorList>
            <person name="Pombert J.-F."/>
            <person name="Otis C."/>
            <person name="Turmel M."/>
            <person name="Lemieux C."/>
        </authorList>
    </citation>
    <scope>NUCLEOTIDE SEQUENCE [LARGE SCALE GENOMIC DNA]</scope>
    <source>
        <strain evidence="2 3">CCMP1205</strain>
    </source>
</reference>
<name>A0A5B8MP37_9CHLO</name>
<feature type="region of interest" description="Disordered" evidence="1">
    <location>
        <begin position="630"/>
        <end position="651"/>
    </location>
</feature>
<feature type="compositionally biased region" description="Basic residues" evidence="1">
    <location>
        <begin position="219"/>
        <end position="235"/>
    </location>
</feature>
<feature type="compositionally biased region" description="Basic and acidic residues" evidence="1">
    <location>
        <begin position="190"/>
        <end position="200"/>
    </location>
</feature>
<evidence type="ECO:0000256" key="1">
    <source>
        <dbReference type="SAM" id="MobiDB-lite"/>
    </source>
</evidence>
<feature type="compositionally biased region" description="Polar residues" evidence="1">
    <location>
        <begin position="53"/>
        <end position="68"/>
    </location>
</feature>
<sequence>MTKVIPVTPDGKRYERRYYSDGRGGKRGEDLDRPTTSGYVPSLRERHTGFSPVRQQVRPSTAGPTSNRENLAVYLERMERILAEVQATHTDLISRRNRRRGSRSDEGGDSNQSSPSPYQKGVRPQEVETVPLDIDEILADASIEEPESPDVSPRRRLRDVLDINSEKNSPVKARARSLGNRERIRSSIKVLERNSRRSREAGAQAAAETRPSTASKRTSALKKLRRVSARKRSSVRQKSCDERTVGGAASNQQKPCRPSPEREGVIAVTSSTFCLNPQASVDLGDRGRDFTPSKLPLDSEGLALEEAEEGTDAEDQERVRQRVLERLNGMDDNLRDALKATLKGTLTRRRLNSKLGRSIVADIKHLRELIDGFGDETSSSSLHNRQLELKMKTQFSRDLNLKKKELLKALSTSQALKPRVLQKPAVPVTPLKRVSKSLRIRNRPDTAPAMSASRKPSLGPGASNQNSGGGGAGGSRKVAWGEKENNGAMREEATKKPDAQPPKPAFGGGETKPVRRNSKGARSSSEGEGEEEAEKSEAPQGNTKKAFLKRKRAKIKMYKIPNYSHVKPLVDSHHDDERDASEPRQYDHPARPATAPALVEKSATPPQQYDSPIDDLKEILGLSHGKESTFFRPRSAAGRKGRRRKANSVNSLTHLSGTVTRLFSSSVQKAKQAIKGFEDGPGVPEEESDGGESARVPRALESLRTSSAAPAAEHVRLGDLMEEPEFLERVKAESEVLDDFVKPNELSFVHLNLIKE</sequence>
<feature type="region of interest" description="Disordered" evidence="1">
    <location>
        <begin position="1"/>
        <end position="68"/>
    </location>
</feature>
<protein>
    <submittedName>
        <fullName evidence="2">Uncharacterized protein</fullName>
    </submittedName>
</protein>
<accession>A0A5B8MP37</accession>
<dbReference type="Proteomes" id="UP000316726">
    <property type="component" value="Chromosome 5"/>
</dbReference>
<feature type="compositionally biased region" description="Basic residues" evidence="1">
    <location>
        <begin position="546"/>
        <end position="557"/>
    </location>
</feature>
<dbReference type="AlphaFoldDB" id="A0A5B8MP37"/>
<feature type="region of interest" description="Disordered" evidence="1">
    <location>
        <begin position="190"/>
        <end position="263"/>
    </location>
</feature>
<feature type="compositionally biased region" description="Basic and acidic residues" evidence="1">
    <location>
        <begin position="10"/>
        <end position="33"/>
    </location>
</feature>
<organism evidence="2 3">
    <name type="scientific">Chloropicon primus</name>
    <dbReference type="NCBI Taxonomy" id="1764295"/>
    <lineage>
        <taxon>Eukaryota</taxon>
        <taxon>Viridiplantae</taxon>
        <taxon>Chlorophyta</taxon>
        <taxon>Chloropicophyceae</taxon>
        <taxon>Chloropicales</taxon>
        <taxon>Chloropicaceae</taxon>
        <taxon>Chloropicon</taxon>
    </lineage>
</organism>
<feature type="region of interest" description="Disordered" evidence="1">
    <location>
        <begin position="277"/>
        <end position="300"/>
    </location>
</feature>
<feature type="compositionally biased region" description="Basic and acidic residues" evidence="1">
    <location>
        <begin position="479"/>
        <end position="498"/>
    </location>
</feature>
<evidence type="ECO:0000313" key="3">
    <source>
        <dbReference type="Proteomes" id="UP000316726"/>
    </source>
</evidence>
<feature type="region of interest" description="Disordered" evidence="1">
    <location>
        <begin position="432"/>
        <end position="612"/>
    </location>
</feature>
<dbReference type="EMBL" id="CP031038">
    <property type="protein sequence ID" value="QDZ21345.1"/>
    <property type="molecule type" value="Genomic_DNA"/>
</dbReference>
<proteinExistence type="predicted"/>
<feature type="compositionally biased region" description="Basic residues" evidence="1">
    <location>
        <begin position="637"/>
        <end position="646"/>
    </location>
</feature>
<feature type="region of interest" description="Disordered" evidence="1">
    <location>
        <begin position="674"/>
        <end position="696"/>
    </location>
</feature>